<sequence length="273" mass="30767">MCTVIFPNANIVAQRENRYGNATDFCLYLYDDYGRVKYEQGMKYVSVSHDIKDLGWGIRCRMPYLPAGDWNTADIGSMDGVVSIKTTSCDPLLGVGKDYQWSRDYVNFFDLIIPDATSNTTTLIVDSTKIINGTTKALLKIAGFRDDIKAIEKETRIYQHLEGHPIAPKFLGHVTDGGDRVIGLLVEYIEDGRPLEKGMFSDLALERCRDALHALHNLEISHGNAQPKNCLVRRNGETIWVDYEQAKKETYGSFDHDFKALEKGFGDLPVLEC</sequence>
<dbReference type="Proteomes" id="UP000286045">
    <property type="component" value="Unassembled WGS sequence"/>
</dbReference>
<dbReference type="SUPFAM" id="SSF56112">
    <property type="entry name" value="Protein kinase-like (PK-like)"/>
    <property type="match status" value="1"/>
</dbReference>
<name>A0A439CYG6_9PEZI</name>
<evidence type="ECO:0000313" key="1">
    <source>
        <dbReference type="EMBL" id="RWA07031.1"/>
    </source>
</evidence>
<accession>A0A439CYG6</accession>
<keyword evidence="2" id="KW-1185">Reference proteome</keyword>
<reference evidence="1 2" key="1">
    <citation type="submission" date="2018-12" db="EMBL/GenBank/DDBJ databases">
        <title>Draft genome sequence of Xylaria grammica IHI A82.</title>
        <authorList>
            <person name="Buettner E."/>
            <person name="Kellner H."/>
        </authorList>
    </citation>
    <scope>NUCLEOTIDE SEQUENCE [LARGE SCALE GENOMIC DNA]</scope>
    <source>
        <strain evidence="1 2">IHI A82</strain>
    </source>
</reference>
<gene>
    <name evidence="1" type="ORF">EKO27_g8084</name>
</gene>
<evidence type="ECO:0008006" key="3">
    <source>
        <dbReference type="Google" id="ProtNLM"/>
    </source>
</evidence>
<dbReference type="Gene3D" id="1.10.510.10">
    <property type="entry name" value="Transferase(Phosphotransferase) domain 1"/>
    <property type="match status" value="1"/>
</dbReference>
<comment type="caution">
    <text evidence="1">The sequence shown here is derived from an EMBL/GenBank/DDBJ whole genome shotgun (WGS) entry which is preliminary data.</text>
</comment>
<proteinExistence type="predicted"/>
<dbReference type="EMBL" id="RYZI01000288">
    <property type="protein sequence ID" value="RWA07031.1"/>
    <property type="molecule type" value="Genomic_DNA"/>
</dbReference>
<protein>
    <recommendedName>
        <fullName evidence="3">Protein kinase domain-containing protein</fullName>
    </recommendedName>
</protein>
<dbReference type="AlphaFoldDB" id="A0A439CYG6"/>
<evidence type="ECO:0000313" key="2">
    <source>
        <dbReference type="Proteomes" id="UP000286045"/>
    </source>
</evidence>
<dbReference type="InterPro" id="IPR011009">
    <property type="entry name" value="Kinase-like_dom_sf"/>
</dbReference>
<organism evidence="1 2">
    <name type="scientific">Xylaria grammica</name>
    <dbReference type="NCBI Taxonomy" id="363999"/>
    <lineage>
        <taxon>Eukaryota</taxon>
        <taxon>Fungi</taxon>
        <taxon>Dikarya</taxon>
        <taxon>Ascomycota</taxon>
        <taxon>Pezizomycotina</taxon>
        <taxon>Sordariomycetes</taxon>
        <taxon>Xylariomycetidae</taxon>
        <taxon>Xylariales</taxon>
        <taxon>Xylariaceae</taxon>
        <taxon>Xylaria</taxon>
    </lineage>
</organism>